<dbReference type="AlphaFoldDB" id="A0A0C2ZJF3"/>
<evidence type="ECO:0000313" key="4">
    <source>
        <dbReference type="Proteomes" id="UP000053989"/>
    </source>
</evidence>
<feature type="domain" description="DUF6532" evidence="2">
    <location>
        <begin position="237"/>
        <end position="430"/>
    </location>
</feature>
<proteinExistence type="predicted"/>
<sequence length="459" mass="49770">MSSSKTKRRGKKQMSKPDLQSGLNPSHLPDTTQVGVAAEFPQDPARLIYPSLVTGTESYHGVTHTANPTFPHSEFEELYVGPSGFSHSQIVEPYVIAETQASSSILSIGSYGPPGLAGFSQWDHATDLTIATPTSDPSISTPSVQIQPTLRALSRPQPYPLSRVREVFAFTPVRPNLEADCGTAERVGVIRTGEETFVTGSSSRASIQPERLQTVITQLTDPLPSITSTKEGIMADAKAKMYELVIIEDIFPGRTRTNQFARDSLSGVLGTLSASERQYWEGDQATTKDIVSQLEGLPAALRKSFKRAARKIIFTAYSLLPGTPLTCDSDVHNFFKNKVTPLLENHKFLYLPDQPQIFGNSALLDLAVAVLIPDYLNIQLSDKVADGILALSGAAVFSALKEFQSGKSSSVDFSKNLTGSVHAHIMGLVEDAVANDCIHFKNLRTILQNVVRANCSPVP</sequence>
<dbReference type="Proteomes" id="UP000053989">
    <property type="component" value="Unassembled WGS sequence"/>
</dbReference>
<evidence type="ECO:0000259" key="2">
    <source>
        <dbReference type="Pfam" id="PF20149"/>
    </source>
</evidence>
<feature type="compositionally biased region" description="Basic residues" evidence="1">
    <location>
        <begin position="1"/>
        <end position="14"/>
    </location>
</feature>
<name>A0A0C2ZJF3_9AGAM</name>
<keyword evidence="4" id="KW-1185">Reference proteome</keyword>
<reference evidence="3 4" key="1">
    <citation type="submission" date="2014-04" db="EMBL/GenBank/DDBJ databases">
        <authorList>
            <consortium name="DOE Joint Genome Institute"/>
            <person name="Kuo A."/>
            <person name="Kohler A."/>
            <person name="Nagy L.G."/>
            <person name="Floudas D."/>
            <person name="Copeland A."/>
            <person name="Barry K.W."/>
            <person name="Cichocki N."/>
            <person name="Veneault-Fourrey C."/>
            <person name="LaButti K."/>
            <person name="Lindquist E.A."/>
            <person name="Lipzen A."/>
            <person name="Lundell T."/>
            <person name="Morin E."/>
            <person name="Murat C."/>
            <person name="Sun H."/>
            <person name="Tunlid A."/>
            <person name="Henrissat B."/>
            <person name="Grigoriev I.V."/>
            <person name="Hibbett D.S."/>
            <person name="Martin F."/>
            <person name="Nordberg H.P."/>
            <person name="Cantor M.N."/>
            <person name="Hua S.X."/>
        </authorList>
    </citation>
    <scope>NUCLEOTIDE SEQUENCE [LARGE SCALE GENOMIC DNA]</scope>
    <source>
        <strain evidence="3 4">Foug A</strain>
    </source>
</reference>
<dbReference type="Pfam" id="PF20149">
    <property type="entry name" value="DUF6532"/>
    <property type="match status" value="1"/>
</dbReference>
<feature type="region of interest" description="Disordered" evidence="1">
    <location>
        <begin position="1"/>
        <end position="32"/>
    </location>
</feature>
<dbReference type="InParanoid" id="A0A0C2ZJF3"/>
<gene>
    <name evidence="3" type="ORF">SCLCIDRAFT_25674</name>
</gene>
<dbReference type="EMBL" id="KN822049">
    <property type="protein sequence ID" value="KIM61718.1"/>
    <property type="molecule type" value="Genomic_DNA"/>
</dbReference>
<evidence type="ECO:0000313" key="3">
    <source>
        <dbReference type="EMBL" id="KIM61718.1"/>
    </source>
</evidence>
<evidence type="ECO:0000256" key="1">
    <source>
        <dbReference type="SAM" id="MobiDB-lite"/>
    </source>
</evidence>
<dbReference type="InterPro" id="IPR045341">
    <property type="entry name" value="DUF6532"/>
</dbReference>
<reference evidence="4" key="2">
    <citation type="submission" date="2015-01" db="EMBL/GenBank/DDBJ databases">
        <title>Evolutionary Origins and Diversification of the Mycorrhizal Mutualists.</title>
        <authorList>
            <consortium name="DOE Joint Genome Institute"/>
            <consortium name="Mycorrhizal Genomics Consortium"/>
            <person name="Kohler A."/>
            <person name="Kuo A."/>
            <person name="Nagy L.G."/>
            <person name="Floudas D."/>
            <person name="Copeland A."/>
            <person name="Barry K.W."/>
            <person name="Cichocki N."/>
            <person name="Veneault-Fourrey C."/>
            <person name="LaButti K."/>
            <person name="Lindquist E.A."/>
            <person name="Lipzen A."/>
            <person name="Lundell T."/>
            <person name="Morin E."/>
            <person name="Murat C."/>
            <person name="Riley R."/>
            <person name="Ohm R."/>
            <person name="Sun H."/>
            <person name="Tunlid A."/>
            <person name="Henrissat B."/>
            <person name="Grigoriev I.V."/>
            <person name="Hibbett D.S."/>
            <person name="Martin F."/>
        </authorList>
    </citation>
    <scope>NUCLEOTIDE SEQUENCE [LARGE SCALE GENOMIC DNA]</scope>
    <source>
        <strain evidence="4">Foug A</strain>
    </source>
</reference>
<organism evidence="3 4">
    <name type="scientific">Scleroderma citrinum Foug A</name>
    <dbReference type="NCBI Taxonomy" id="1036808"/>
    <lineage>
        <taxon>Eukaryota</taxon>
        <taxon>Fungi</taxon>
        <taxon>Dikarya</taxon>
        <taxon>Basidiomycota</taxon>
        <taxon>Agaricomycotina</taxon>
        <taxon>Agaricomycetes</taxon>
        <taxon>Agaricomycetidae</taxon>
        <taxon>Boletales</taxon>
        <taxon>Sclerodermatineae</taxon>
        <taxon>Sclerodermataceae</taxon>
        <taxon>Scleroderma</taxon>
    </lineage>
</organism>
<dbReference type="STRING" id="1036808.A0A0C2ZJF3"/>
<feature type="compositionally biased region" description="Polar residues" evidence="1">
    <location>
        <begin position="21"/>
        <end position="32"/>
    </location>
</feature>
<dbReference type="HOGENOM" id="CLU_047871_0_0_1"/>
<protein>
    <recommendedName>
        <fullName evidence="2">DUF6532 domain-containing protein</fullName>
    </recommendedName>
</protein>
<dbReference type="OrthoDB" id="2690376at2759"/>
<accession>A0A0C2ZJF3</accession>